<evidence type="ECO:0000313" key="2">
    <source>
        <dbReference type="EMBL" id="KAF2261451.1"/>
    </source>
</evidence>
<evidence type="ECO:0008006" key="4">
    <source>
        <dbReference type="Google" id="ProtNLM"/>
    </source>
</evidence>
<gene>
    <name evidence="2" type="ORF">CC78DRAFT_500063</name>
</gene>
<keyword evidence="3" id="KW-1185">Reference proteome</keyword>
<sequence>MPFLFPIIALLAVPTMASPTPRSSNSAHLNHLVARQCGIATWDSSDLGNWAAADTDAVFDRWWHWYLGGNGVGTSAVIPNDWPNNFANLFGRMYLNAQEVYQCAKTDDICYGDVACDKIQCSGDWIVGCEDKDAGRPIYLIMRSLQGFQDYFKEYIEALDETQINFEGMRAYLADNFFPKPDQASALFIKEFFNALAAVFSITGSYAKLIPIIAGNNVAKETSGAMGALLGGIGNGYRETVRYPSDPVFNEFANLGQFMANIFEQVRSTLNDMQFNLALGKAWQGKYFYDYAKGGAFLPGRGPSAATPGGPIDSPAKTLRQYLTRQFNARAINYIWRTQKIFITYTTDVDGSCEQDKQGPQDMKYCRENDPGVYYLYWWHQKSVGAGTTLGIDSFDTGKMDYPTGWDKLAAGWVEEGYQLDLKDVFESSIAAFQAGGMKYDGQTAIERALSAVSDQWANPWDKGTQWEGTFTIPVCNTGDLSYNVQLGGRIMPCNCGGDGSQVEDFKKAASMEGYGVYDEQCTEGKQALRYQERHGGAGNLPSDTPALPTDVNQIACLTDNSPVEDMVTQLLYCQKAISSLGTDMSKQICTSDCADGGDGLNSKWCRVAIDDSNIHFCALTIATKDEAHGGPGTSCISVQDANNFLANAQATTENGGVGCHPVGTPDFAATFVTPDGMSRWCLSDYDHANYCTI</sequence>
<dbReference type="Proteomes" id="UP000800093">
    <property type="component" value="Unassembled WGS sequence"/>
</dbReference>
<keyword evidence="1" id="KW-0732">Signal</keyword>
<protein>
    <recommendedName>
        <fullName evidence="4">Chitinase</fullName>
    </recommendedName>
</protein>
<reference evidence="3" key="1">
    <citation type="journal article" date="2020" name="Stud. Mycol.">
        <title>101 Dothideomycetes genomes: A test case for predicting lifestyles and emergence of pathogens.</title>
        <authorList>
            <person name="Haridas S."/>
            <person name="Albert R."/>
            <person name="Binder M."/>
            <person name="Bloem J."/>
            <person name="LaButti K."/>
            <person name="Salamov A."/>
            <person name="Andreopoulos B."/>
            <person name="Baker S."/>
            <person name="Barry K."/>
            <person name="Bills G."/>
            <person name="Bluhm B."/>
            <person name="Cannon C."/>
            <person name="Castanera R."/>
            <person name="Culley D."/>
            <person name="Daum C."/>
            <person name="Ezra D."/>
            <person name="Gonzalez J."/>
            <person name="Henrissat B."/>
            <person name="Kuo A."/>
            <person name="Liang C."/>
            <person name="Lipzen A."/>
            <person name="Lutzoni F."/>
            <person name="Magnuson J."/>
            <person name="Mondo S."/>
            <person name="Nolan M."/>
            <person name="Ohm R."/>
            <person name="Pangilinan J."/>
            <person name="Park H.-J."/>
            <person name="Ramirez L."/>
            <person name="Alfaro M."/>
            <person name="Sun H."/>
            <person name="Tritt A."/>
            <person name="Yoshinaga Y."/>
            <person name="Zwiers L.-H."/>
            <person name="Turgeon B."/>
            <person name="Goodwin S."/>
            <person name="Spatafora J."/>
            <person name="Crous P."/>
            <person name="Grigoriev I."/>
        </authorList>
    </citation>
    <scope>NUCLEOTIDE SEQUENCE [LARGE SCALE GENOMIC DNA]</scope>
    <source>
        <strain evidence="3">CBS 304.66</strain>
    </source>
</reference>
<dbReference type="EMBL" id="ML986657">
    <property type="protein sequence ID" value="KAF2261451.1"/>
    <property type="molecule type" value="Genomic_DNA"/>
</dbReference>
<feature type="signal peptide" evidence="1">
    <location>
        <begin position="1"/>
        <end position="17"/>
    </location>
</feature>
<accession>A0A9P4K3J0</accession>
<evidence type="ECO:0000313" key="3">
    <source>
        <dbReference type="Proteomes" id="UP000800093"/>
    </source>
</evidence>
<dbReference type="OrthoDB" id="5383967at2759"/>
<dbReference type="AlphaFoldDB" id="A0A9P4K3J0"/>
<organism evidence="2 3">
    <name type="scientific">Lojkania enalia</name>
    <dbReference type="NCBI Taxonomy" id="147567"/>
    <lineage>
        <taxon>Eukaryota</taxon>
        <taxon>Fungi</taxon>
        <taxon>Dikarya</taxon>
        <taxon>Ascomycota</taxon>
        <taxon>Pezizomycotina</taxon>
        <taxon>Dothideomycetes</taxon>
        <taxon>Pleosporomycetidae</taxon>
        <taxon>Pleosporales</taxon>
        <taxon>Pleosporales incertae sedis</taxon>
        <taxon>Lojkania</taxon>
    </lineage>
</organism>
<name>A0A9P4K3J0_9PLEO</name>
<proteinExistence type="predicted"/>
<evidence type="ECO:0000256" key="1">
    <source>
        <dbReference type="SAM" id="SignalP"/>
    </source>
</evidence>
<comment type="caution">
    <text evidence="2">The sequence shown here is derived from an EMBL/GenBank/DDBJ whole genome shotgun (WGS) entry which is preliminary data.</text>
</comment>
<feature type="chain" id="PRO_5040311986" description="Chitinase" evidence="1">
    <location>
        <begin position="18"/>
        <end position="694"/>
    </location>
</feature>